<dbReference type="EMBL" id="CP055155">
    <property type="protein sequence ID" value="QNF31339.1"/>
    <property type="molecule type" value="Genomic_DNA"/>
</dbReference>
<gene>
    <name evidence="2" type="ORF">HUW51_00865</name>
</gene>
<keyword evidence="3" id="KW-1185">Reference proteome</keyword>
<feature type="signal peptide" evidence="1">
    <location>
        <begin position="1"/>
        <end position="19"/>
    </location>
</feature>
<reference evidence="2 3" key="1">
    <citation type="journal article" date="2018" name="Int. J. Syst. Evol. Microbiol.">
        <title>Adhaeribacter swui sp. nov., isolated from wet mud.</title>
        <authorList>
            <person name="Kim D.U."/>
            <person name="Kim K.W."/>
            <person name="Kang M.S."/>
            <person name="Kim J.Y."/>
            <person name="Jang J.H."/>
            <person name="Kim M.K."/>
        </authorList>
    </citation>
    <scope>NUCLEOTIDE SEQUENCE [LARGE SCALE GENOMIC DNA]</scope>
    <source>
        <strain evidence="2 3">KCTC 52873</strain>
        <plasmid evidence="2">unnamed2</plasmid>
    </source>
</reference>
<dbReference type="Proteomes" id="UP000515237">
    <property type="component" value="Plasmid unnamed2"/>
</dbReference>
<keyword evidence="2" id="KW-0614">Plasmid</keyword>
<keyword evidence="1" id="KW-0732">Signal</keyword>
<feature type="chain" id="PRO_5029020120" evidence="1">
    <location>
        <begin position="20"/>
        <end position="142"/>
    </location>
</feature>
<dbReference type="KEGG" id="aswu:HUW51_00865"/>
<dbReference type="AlphaFoldDB" id="A0A7G7G2F5"/>
<sequence length="142" mass="15848">MRFKRLAFLVIGTSMVGFAAPSVMLPLLTTQPSPQRSAALSGEGLEARRIKADAKRVEINYLEETQQAITRHLAEKGARNFEVSQIVFTSEKTKRIAGQKQVDLSFTFQLQLKDQVPQELPGEIRLASDADGNWFNTSVQLK</sequence>
<organism evidence="2 3">
    <name type="scientific">Adhaeribacter swui</name>
    <dbReference type="NCBI Taxonomy" id="2086471"/>
    <lineage>
        <taxon>Bacteria</taxon>
        <taxon>Pseudomonadati</taxon>
        <taxon>Bacteroidota</taxon>
        <taxon>Cytophagia</taxon>
        <taxon>Cytophagales</taxon>
        <taxon>Hymenobacteraceae</taxon>
        <taxon>Adhaeribacter</taxon>
    </lineage>
</organism>
<evidence type="ECO:0000313" key="2">
    <source>
        <dbReference type="EMBL" id="QNF31339.1"/>
    </source>
</evidence>
<accession>A0A7G7G2F5</accession>
<proteinExistence type="predicted"/>
<protein>
    <submittedName>
        <fullName evidence="2">Uncharacterized protein</fullName>
    </submittedName>
</protein>
<name>A0A7G7G2F5_9BACT</name>
<dbReference type="RefSeq" id="WP_185270005.1">
    <property type="nucleotide sequence ID" value="NZ_CP055155.1"/>
</dbReference>
<evidence type="ECO:0000256" key="1">
    <source>
        <dbReference type="SAM" id="SignalP"/>
    </source>
</evidence>
<evidence type="ECO:0000313" key="3">
    <source>
        <dbReference type="Proteomes" id="UP000515237"/>
    </source>
</evidence>
<geneLocation type="plasmid" evidence="2 3">
    <name>unnamed2</name>
</geneLocation>